<gene>
    <name evidence="1" type="ORF">SVUK_LOCUS706</name>
</gene>
<name>A0A3P7K9Q9_STRVU</name>
<dbReference type="AlphaFoldDB" id="A0A3P7K9Q9"/>
<dbReference type="Proteomes" id="UP000270094">
    <property type="component" value="Unassembled WGS sequence"/>
</dbReference>
<keyword evidence="2" id="KW-1185">Reference proteome</keyword>
<evidence type="ECO:0000313" key="2">
    <source>
        <dbReference type="Proteomes" id="UP000270094"/>
    </source>
</evidence>
<sequence>MALLKPALRLLEVVEQGKYEEALSITNADDQDIKGCLVSVAPDLIYKVAYSFGNQNNIQLKLLLTRLFDLITLVPQKFRICYELLVWRTSPLLTDVLVNQIGLLITEEFLVVYPELWNQICNELPIKLEKRLCERLASPDEELWFAIVESAHVLAFFDKIPFRVPYKFEKLIDVVLNEIASDEAAAYPFLIWYAREHPFSPKLLGHTEPTVLIPNVYDLRFLQLRLVEGICEYISTNEFNRCDGTFIKPLANALRFLHKLCYDCRELYARHIDIYAEMFVLLVRFIEDFDVEAHRFVIMKKSQEIITCFPTELRVLLLKHIIGRIINGTHLFLPNESKVLAWLLDQLQQNICEKVCIDELGSVFGILECVAYDDVPSSAAYYVSVLRIVKAYACHWFVFSSPSRFYRLAIL</sequence>
<proteinExistence type="predicted"/>
<reference evidence="1 2" key="1">
    <citation type="submission" date="2018-11" db="EMBL/GenBank/DDBJ databases">
        <authorList>
            <consortium name="Pathogen Informatics"/>
        </authorList>
    </citation>
    <scope>NUCLEOTIDE SEQUENCE [LARGE SCALE GENOMIC DNA]</scope>
</reference>
<organism evidence="1 2">
    <name type="scientific">Strongylus vulgaris</name>
    <name type="common">Blood worm</name>
    <dbReference type="NCBI Taxonomy" id="40348"/>
    <lineage>
        <taxon>Eukaryota</taxon>
        <taxon>Metazoa</taxon>
        <taxon>Ecdysozoa</taxon>
        <taxon>Nematoda</taxon>
        <taxon>Chromadorea</taxon>
        <taxon>Rhabditida</taxon>
        <taxon>Rhabditina</taxon>
        <taxon>Rhabditomorpha</taxon>
        <taxon>Strongyloidea</taxon>
        <taxon>Strongylidae</taxon>
        <taxon>Strongylus</taxon>
    </lineage>
</organism>
<protein>
    <submittedName>
        <fullName evidence="1">Uncharacterized protein</fullName>
    </submittedName>
</protein>
<dbReference type="EMBL" id="UYYB01001234">
    <property type="protein sequence ID" value="VDM65708.1"/>
    <property type="molecule type" value="Genomic_DNA"/>
</dbReference>
<accession>A0A3P7K9Q9</accession>
<evidence type="ECO:0000313" key="1">
    <source>
        <dbReference type="EMBL" id="VDM65708.1"/>
    </source>
</evidence>
<dbReference type="OrthoDB" id="5839267at2759"/>